<dbReference type="GeneID" id="45544006"/>
<keyword evidence="5" id="KW-1185">Reference proteome</keyword>
<evidence type="ECO:0008006" key="6">
    <source>
        <dbReference type="Google" id="ProtNLM"/>
    </source>
</evidence>
<organism evidence="3 4">
    <name type="scientific">Pseudomonas cichorii</name>
    <dbReference type="NCBI Taxonomy" id="36746"/>
    <lineage>
        <taxon>Bacteria</taxon>
        <taxon>Pseudomonadati</taxon>
        <taxon>Pseudomonadota</taxon>
        <taxon>Gammaproteobacteria</taxon>
        <taxon>Pseudomonadales</taxon>
        <taxon>Pseudomonadaceae</taxon>
        <taxon>Pseudomonas</taxon>
    </lineage>
</organism>
<keyword evidence="1" id="KW-0732">Signal</keyword>
<feature type="chain" id="PRO_5017991454" description="Lipoprotein" evidence="1">
    <location>
        <begin position="26"/>
        <end position="302"/>
    </location>
</feature>
<comment type="caution">
    <text evidence="3">The sequence shown here is derived from an EMBL/GenBank/DDBJ whole genome shotgun (WGS) entry which is preliminary data.</text>
</comment>
<accession>A0A3M4VVU6</accession>
<reference evidence="2 5" key="2">
    <citation type="submission" date="2020-05" db="EMBL/GenBank/DDBJ databases">
        <title>Genetic diversity of Pseudomonas cichorii.</title>
        <authorList>
            <person name="Tani S."/>
            <person name="Yagi H."/>
            <person name="Hashimoto S."/>
            <person name="Iiyama K."/>
            <person name="Furuya N."/>
        </authorList>
    </citation>
    <scope>NUCLEOTIDE SEQUENCE [LARGE SCALE GENOMIC DNA]</scope>
    <source>
        <strain evidence="2 5">LMG 2162</strain>
    </source>
</reference>
<name>A0A3M4VVU6_PSECI</name>
<sequence>MPKNKRFFYRFLMSGALVMTCQSFAHTKEIAKSPGLPAGQAPQVQEVSGQASTFLGDRLNQINQTLQSAASVHRYRFISLRGQDVLLATPDYDASSAMWKVEYQVDHGDWKPKTNREPQAIRDLKPGSRVNVRVMAAEGASFGKADYRMVLGSYPHMQYDLHDEGGFLKIPYGLTRPSFLATQAYTKVLLEATFTDSKAYPLAGGVMDFRLEPHEGYAEINKVLTSDSRGKISRFIEFGRCEGGDLAGDFAHPSTGNNIWSTRYKVGKYSAHNVLLESLDDKRQEYAFGHICKRSLVNRSGS</sequence>
<evidence type="ECO:0000313" key="4">
    <source>
        <dbReference type="Proteomes" id="UP000278332"/>
    </source>
</evidence>
<evidence type="ECO:0000313" key="5">
    <source>
        <dbReference type="Proteomes" id="UP000614982"/>
    </source>
</evidence>
<protein>
    <recommendedName>
        <fullName evidence="6">Lipoprotein</fullName>
    </recommendedName>
</protein>
<dbReference type="EMBL" id="RBRY01000101">
    <property type="protein sequence ID" value="RMR55968.1"/>
    <property type="molecule type" value="Genomic_DNA"/>
</dbReference>
<evidence type="ECO:0000313" key="3">
    <source>
        <dbReference type="EMBL" id="RMR55968.1"/>
    </source>
</evidence>
<evidence type="ECO:0000256" key="1">
    <source>
        <dbReference type="SAM" id="SignalP"/>
    </source>
</evidence>
<dbReference type="AlphaFoldDB" id="A0A3M4VVU6"/>
<evidence type="ECO:0000313" key="2">
    <source>
        <dbReference type="EMBL" id="GFM91278.1"/>
    </source>
</evidence>
<reference evidence="3 4" key="1">
    <citation type="submission" date="2018-08" db="EMBL/GenBank/DDBJ databases">
        <title>Recombination of ecologically and evolutionarily significant loci maintains genetic cohesion in the Pseudomonas syringae species complex.</title>
        <authorList>
            <person name="Dillon M."/>
            <person name="Thakur S."/>
            <person name="Almeida R.N.D."/>
            <person name="Weir B.S."/>
            <person name="Guttman D.S."/>
        </authorList>
    </citation>
    <scope>NUCLEOTIDE SEQUENCE [LARGE SCALE GENOMIC DNA]</scope>
    <source>
        <strain evidence="3 4">ICMP 6917</strain>
    </source>
</reference>
<dbReference type="RefSeq" id="WP_236249404.1">
    <property type="nucleotide sequence ID" value="NZ_BLVX01000008.1"/>
</dbReference>
<dbReference type="Proteomes" id="UP000278332">
    <property type="component" value="Unassembled WGS sequence"/>
</dbReference>
<proteinExistence type="predicted"/>
<dbReference type="Proteomes" id="UP000614982">
    <property type="component" value="Unassembled WGS sequence"/>
</dbReference>
<feature type="signal peptide" evidence="1">
    <location>
        <begin position="1"/>
        <end position="25"/>
    </location>
</feature>
<dbReference type="EMBL" id="BLWA01000002">
    <property type="protein sequence ID" value="GFM91278.1"/>
    <property type="molecule type" value="Genomic_DNA"/>
</dbReference>
<gene>
    <name evidence="3" type="ORF">ALP84_01807</name>
    <name evidence="2" type="ORF">PSCICP_12500</name>
</gene>